<protein>
    <submittedName>
        <fullName evidence="1">TIGR03085 family metal-binding protein</fullName>
    </submittedName>
</protein>
<accession>A0ABV6RCS0</accession>
<dbReference type="RefSeq" id="WP_376981184.1">
    <property type="nucleotide sequence ID" value="NZ_JBHLSV010000015.1"/>
</dbReference>
<dbReference type="EMBL" id="JBHLSV010000015">
    <property type="protein sequence ID" value="MFC0674777.1"/>
    <property type="molecule type" value="Genomic_DNA"/>
</dbReference>
<dbReference type="InterPro" id="IPR017517">
    <property type="entry name" value="Maleyloyr_isom"/>
</dbReference>
<dbReference type="NCBIfam" id="TIGR03085">
    <property type="entry name" value="TIGR03085 family metal-binding protein"/>
    <property type="match status" value="1"/>
</dbReference>
<name>A0ABV6RCS0_9MICO</name>
<dbReference type="InterPro" id="IPR034660">
    <property type="entry name" value="DinB/YfiT-like"/>
</dbReference>
<dbReference type="InterPro" id="IPR017519">
    <property type="entry name" value="CHP03085"/>
</dbReference>
<organism evidence="1 2">
    <name type="scientific">Brachybacterium hainanense</name>
    <dbReference type="NCBI Taxonomy" id="1541174"/>
    <lineage>
        <taxon>Bacteria</taxon>
        <taxon>Bacillati</taxon>
        <taxon>Actinomycetota</taxon>
        <taxon>Actinomycetes</taxon>
        <taxon>Micrococcales</taxon>
        <taxon>Dermabacteraceae</taxon>
        <taxon>Brachybacterium</taxon>
    </lineage>
</organism>
<proteinExistence type="predicted"/>
<evidence type="ECO:0000313" key="2">
    <source>
        <dbReference type="Proteomes" id="UP001589793"/>
    </source>
</evidence>
<gene>
    <name evidence="1" type="ORF">ACFFF6_12485</name>
</gene>
<comment type="caution">
    <text evidence="1">The sequence shown here is derived from an EMBL/GenBank/DDBJ whole genome shotgun (WGS) entry which is preliminary data.</text>
</comment>
<dbReference type="Proteomes" id="UP001589793">
    <property type="component" value="Unassembled WGS sequence"/>
</dbReference>
<evidence type="ECO:0000313" key="1">
    <source>
        <dbReference type="EMBL" id="MFC0674777.1"/>
    </source>
</evidence>
<sequence>MDSAASAPAARMPFVRREREALADSLLSFGPDAPTILDGWTGTELLDHLIHRELVLPAAAAARSPLAPLRLRGRASLAALEEMTWSQKVALFRAGHGRFSPLRLADPVMNTIEYLVHHEDLRRARPGWAPRELATADERTVWTQLSLGARLLIRASVDLTLVSPIGGLRVPARSAAAESPVRVHGSVTELLLWAYGRDRVARVRLDGESAALLVLREANRGV</sequence>
<dbReference type="SUPFAM" id="SSF109854">
    <property type="entry name" value="DinB/YfiT-like putative metalloenzymes"/>
    <property type="match status" value="1"/>
</dbReference>
<reference evidence="1 2" key="1">
    <citation type="submission" date="2024-09" db="EMBL/GenBank/DDBJ databases">
        <authorList>
            <person name="Sun Q."/>
            <person name="Mori K."/>
        </authorList>
    </citation>
    <scope>NUCLEOTIDE SEQUENCE [LARGE SCALE GENOMIC DNA]</scope>
    <source>
        <strain evidence="1 2">CICC 10874</strain>
    </source>
</reference>
<keyword evidence="2" id="KW-1185">Reference proteome</keyword>
<dbReference type="NCBIfam" id="TIGR03083">
    <property type="entry name" value="maleylpyruvate isomerase family mycothiol-dependent enzyme"/>
    <property type="match status" value="1"/>
</dbReference>